<dbReference type="PROSITE" id="PS50294">
    <property type="entry name" value="WD_REPEATS_REGION"/>
    <property type="match status" value="1"/>
</dbReference>
<dbReference type="Gene3D" id="3.40.630.10">
    <property type="entry name" value="Zn peptidases"/>
    <property type="match status" value="1"/>
</dbReference>
<dbReference type="InterPro" id="IPR020472">
    <property type="entry name" value="WD40_PAC1"/>
</dbReference>
<proteinExistence type="inferred from homology"/>
<keyword evidence="2 7" id="KW-0853">WD repeat</keyword>
<dbReference type="GO" id="GO:0046872">
    <property type="term" value="F:metal ion binding"/>
    <property type="evidence" value="ECO:0007669"/>
    <property type="project" value="UniProtKB-KW"/>
</dbReference>
<evidence type="ECO:0000256" key="3">
    <source>
        <dbReference type="ARBA" id="ARBA00022670"/>
    </source>
</evidence>
<dbReference type="Gene3D" id="3.30.70.360">
    <property type="match status" value="1"/>
</dbReference>
<feature type="domain" description="Peptidase M20 dimerisation" evidence="9">
    <location>
        <begin position="785"/>
        <end position="926"/>
    </location>
</feature>
<dbReference type="OrthoDB" id="7832001at2759"/>
<keyword evidence="3" id="KW-0645">Protease</keyword>
<name>A0A0L6VGN0_9BASI</name>
<sequence length="1059" mass="116470">MPSPRQIFRRAPPSTNFSTGTISPKTYKVSSTRSRRAPASLHPRPPLSISGIRIEMESLALLTTLSSQDKESILSLATDHQAGNVFGGSQSGDIHVWSLRTFFPVTRLVGHESSVLCLTISIERSLLFSSSGDNTVRVWDTNHFGNALYVVKPPIDSCGDVLSLVWCNQLSILYLGCQDTSIQWICLPQSLTDNASVPKKEGSIYHSPAIMSNASASTMEHCTSAPVKSLSAEGAHHIFTSPIYSPNPQCGRSVHHKFFDSMSQSELLKAARRRESTNSPSPLLQILSPEISTESQTRLRYPMEEICNPEGHHKEGAGEVLFIDHKDSVTYAHFGYIYCLLLICLNDQLLLVSGSGDSTIKVWTLDPQTGALNPNFKLLSAISSSHLAPSTVPTQSSEDLGAVLTLAAYGSTLYSGYQDGVIKIWDLDTFTCIRTLFHRGSTDQPHSSSKDSDDVLTLTVLDNGELFSGCSSGVIIRWDSSFQRVLKWQSHQGSALASCFVLHQGKRLLLTGGSDNCIKIWDAYHTEASVPRLVTDAPEIKDQAGTALAFQDRMFRHLSQFVSYRSISNEEHREECRQAALYLKTTLVKLGADARLVSTLRTANSCSNAACDPGRNPLVLATFKGRSSTESPTSSTRRRRVLYYGHYDVVQAGDAKDWTAPAFVMTGQNGWLYGRGVTDNKGPTLAVAYAVTTLLEQRSLDVDVVMLVEGEEEAGSAGFQKAVKEHKVSLTNAWNSLVTLMSCWSGKYPIFLIRGLVIPKSLLNIISLFSNSYWLDDETPCMTYGLRGVIHATVKVTSAQPDLHSGMHGGAVHEPVLDLVRILGDLGVRSIDAEEQKNYDRILEHISNFASSELLKHSPITSIRENLIAKWRQPSLSIHKIDVTGPAHSTVIPASAQSAVSIRIVPDQSLEDISRSLVSFLEEAFKPLNSSNTLEVKINQTADWWLGHPQDLHSVALAECVEEEWGIKPLWIREGGSIPSIPFLEQECGSFYLFWAYRQTKFRSSFVSHSATLVNAKAIHLPMGSASDSAHLPNERIKMVNLEKGNNVVANFLKKLALI</sequence>
<dbReference type="InterPro" id="IPR051458">
    <property type="entry name" value="Cyt/Met_Dipeptidase"/>
</dbReference>
<feature type="repeat" description="WD" evidence="7">
    <location>
        <begin position="507"/>
        <end position="522"/>
    </location>
</feature>
<dbReference type="Proteomes" id="UP000037035">
    <property type="component" value="Unassembled WGS sequence"/>
</dbReference>
<feature type="region of interest" description="Disordered" evidence="8">
    <location>
        <begin position="1"/>
        <end position="42"/>
    </location>
</feature>
<feature type="repeat" description="WD" evidence="7">
    <location>
        <begin position="410"/>
        <end position="435"/>
    </location>
</feature>
<dbReference type="EMBL" id="LAVV01006581">
    <property type="protein sequence ID" value="KNZ59275.1"/>
    <property type="molecule type" value="Genomic_DNA"/>
</dbReference>
<keyword evidence="11" id="KW-1185">Reference proteome</keyword>
<dbReference type="AlphaFoldDB" id="A0A0L6VGN0"/>
<dbReference type="Pfam" id="PF01546">
    <property type="entry name" value="Peptidase_M20"/>
    <property type="match status" value="1"/>
</dbReference>
<dbReference type="InterPro" id="IPR002933">
    <property type="entry name" value="Peptidase_M20"/>
</dbReference>
<dbReference type="PANTHER" id="PTHR43270:SF8">
    <property type="entry name" value="DI- AND TRIPEPTIDASE DUG2-RELATED"/>
    <property type="match status" value="1"/>
</dbReference>
<keyword evidence="6" id="KW-0378">Hydrolase</keyword>
<dbReference type="Pfam" id="PF00400">
    <property type="entry name" value="WD40"/>
    <property type="match status" value="3"/>
</dbReference>
<dbReference type="GO" id="GO:0006751">
    <property type="term" value="P:glutathione catabolic process"/>
    <property type="evidence" value="ECO:0007669"/>
    <property type="project" value="InterPro"/>
</dbReference>
<evidence type="ECO:0000256" key="1">
    <source>
        <dbReference type="ARBA" id="ARBA00006247"/>
    </source>
</evidence>
<keyword evidence="5" id="KW-0677">Repeat</keyword>
<gene>
    <name evidence="10" type="ORF">VP01_176g6</name>
</gene>
<evidence type="ECO:0000256" key="8">
    <source>
        <dbReference type="SAM" id="MobiDB-lite"/>
    </source>
</evidence>
<dbReference type="SUPFAM" id="SSF53187">
    <property type="entry name" value="Zn-dependent exopeptidases"/>
    <property type="match status" value="1"/>
</dbReference>
<evidence type="ECO:0000313" key="10">
    <source>
        <dbReference type="EMBL" id="KNZ59275.1"/>
    </source>
</evidence>
<evidence type="ECO:0000256" key="7">
    <source>
        <dbReference type="PROSITE-ProRule" id="PRU00221"/>
    </source>
</evidence>
<protein>
    <recommendedName>
        <fullName evidence="9">Peptidase M20 dimerisation domain-containing protein</fullName>
    </recommendedName>
</protein>
<dbReference type="InterPro" id="IPR017149">
    <property type="entry name" value="GSH_degradosome_Dug2"/>
</dbReference>
<keyword evidence="4" id="KW-0479">Metal-binding</keyword>
<reference evidence="10 11" key="1">
    <citation type="submission" date="2015-08" db="EMBL/GenBank/DDBJ databases">
        <title>Next Generation Sequencing and Analysis of the Genome of Puccinia sorghi L Schw, the Causal Agent of Maize Common Rust.</title>
        <authorList>
            <person name="Rochi L."/>
            <person name="Burguener G."/>
            <person name="Darino M."/>
            <person name="Turjanski A."/>
            <person name="Kreff E."/>
            <person name="Dieguez M.J."/>
            <person name="Sacco F."/>
        </authorList>
    </citation>
    <scope>NUCLEOTIDE SEQUENCE [LARGE SCALE GENOMIC DNA]</scope>
    <source>
        <strain evidence="10 11">RO10H11247</strain>
    </source>
</reference>
<feature type="compositionally biased region" description="Polar residues" evidence="8">
    <location>
        <begin position="13"/>
        <end position="32"/>
    </location>
</feature>
<dbReference type="PRINTS" id="PR00320">
    <property type="entry name" value="GPROTEINBRPT"/>
</dbReference>
<evidence type="ECO:0000256" key="4">
    <source>
        <dbReference type="ARBA" id="ARBA00022723"/>
    </source>
</evidence>
<dbReference type="STRING" id="27349.A0A0L6VGN0"/>
<dbReference type="InterPro" id="IPR019775">
    <property type="entry name" value="WD40_repeat_CS"/>
</dbReference>
<dbReference type="Pfam" id="PF07687">
    <property type="entry name" value="M20_dimer"/>
    <property type="match status" value="1"/>
</dbReference>
<dbReference type="Gene3D" id="2.130.10.10">
    <property type="entry name" value="YVTN repeat-like/Quinoprotein amine dehydrogenase"/>
    <property type="match status" value="2"/>
</dbReference>
<accession>A0A0L6VGN0</accession>
<dbReference type="PANTHER" id="PTHR43270">
    <property type="entry name" value="BETA-ALA-HIS DIPEPTIDASE"/>
    <property type="match status" value="1"/>
</dbReference>
<evidence type="ECO:0000259" key="9">
    <source>
        <dbReference type="Pfam" id="PF07687"/>
    </source>
</evidence>
<dbReference type="GO" id="GO:0006508">
    <property type="term" value="P:proteolysis"/>
    <property type="evidence" value="ECO:0007669"/>
    <property type="project" value="UniProtKB-KW"/>
</dbReference>
<evidence type="ECO:0000256" key="5">
    <source>
        <dbReference type="ARBA" id="ARBA00022737"/>
    </source>
</evidence>
<dbReference type="InterPro" id="IPR015943">
    <property type="entry name" value="WD40/YVTN_repeat-like_dom_sf"/>
</dbReference>
<dbReference type="PIRSF" id="PIRSF037237">
    <property type="entry name" value="Peptidase_WD_repeats_DUG2"/>
    <property type="match status" value="1"/>
</dbReference>
<dbReference type="SUPFAM" id="SSF50978">
    <property type="entry name" value="WD40 repeat-like"/>
    <property type="match status" value="1"/>
</dbReference>
<dbReference type="InterPro" id="IPR001680">
    <property type="entry name" value="WD40_rpt"/>
</dbReference>
<evidence type="ECO:0000313" key="11">
    <source>
        <dbReference type="Proteomes" id="UP000037035"/>
    </source>
</evidence>
<comment type="similarity">
    <text evidence="1">Belongs to the peptidase M20A family.</text>
</comment>
<dbReference type="InterPro" id="IPR011650">
    <property type="entry name" value="Peptidase_M20_dimer"/>
</dbReference>
<dbReference type="SMART" id="SM00320">
    <property type="entry name" value="WD40"/>
    <property type="match status" value="6"/>
</dbReference>
<feature type="repeat" description="WD" evidence="7">
    <location>
        <begin position="350"/>
        <end position="366"/>
    </location>
</feature>
<organism evidence="10 11">
    <name type="scientific">Puccinia sorghi</name>
    <dbReference type="NCBI Taxonomy" id="27349"/>
    <lineage>
        <taxon>Eukaryota</taxon>
        <taxon>Fungi</taxon>
        <taxon>Dikarya</taxon>
        <taxon>Basidiomycota</taxon>
        <taxon>Pucciniomycotina</taxon>
        <taxon>Pucciniomycetes</taxon>
        <taxon>Pucciniales</taxon>
        <taxon>Pucciniaceae</taxon>
        <taxon>Puccinia</taxon>
    </lineage>
</organism>
<dbReference type="PROSITE" id="PS00678">
    <property type="entry name" value="WD_REPEATS_1"/>
    <property type="match status" value="1"/>
</dbReference>
<dbReference type="InterPro" id="IPR036322">
    <property type="entry name" value="WD40_repeat_dom_sf"/>
</dbReference>
<comment type="caution">
    <text evidence="10">The sequence shown here is derived from an EMBL/GenBank/DDBJ whole genome shotgun (WGS) entry which is preliminary data.</text>
</comment>
<dbReference type="VEuPathDB" id="FungiDB:VP01_176g6"/>
<feature type="repeat" description="WD" evidence="7">
    <location>
        <begin position="108"/>
        <end position="140"/>
    </location>
</feature>
<dbReference type="PROSITE" id="PS50082">
    <property type="entry name" value="WD_REPEATS_2"/>
    <property type="match status" value="4"/>
</dbReference>
<evidence type="ECO:0000256" key="2">
    <source>
        <dbReference type="ARBA" id="ARBA00022574"/>
    </source>
</evidence>
<evidence type="ECO:0000256" key="6">
    <source>
        <dbReference type="ARBA" id="ARBA00022801"/>
    </source>
</evidence>
<dbReference type="GO" id="GO:0008233">
    <property type="term" value="F:peptidase activity"/>
    <property type="evidence" value="ECO:0007669"/>
    <property type="project" value="UniProtKB-KW"/>
</dbReference>